<dbReference type="SUPFAM" id="SSF52200">
    <property type="entry name" value="Toll/Interleukin receptor TIR domain"/>
    <property type="match status" value="1"/>
</dbReference>
<dbReference type="PROSITE" id="PS50104">
    <property type="entry name" value="TIR"/>
    <property type="match status" value="1"/>
</dbReference>
<dbReference type="RefSeq" id="WP_183488306.1">
    <property type="nucleotide sequence ID" value="NZ_JBHUOV010000007.1"/>
</dbReference>
<dbReference type="EMBL" id="JBHUOV010000007">
    <property type="protein sequence ID" value="MFD2824364.1"/>
    <property type="molecule type" value="Genomic_DNA"/>
</dbReference>
<feature type="transmembrane region" description="Helical" evidence="1">
    <location>
        <begin position="223"/>
        <end position="241"/>
    </location>
</feature>
<proteinExistence type="predicted"/>
<evidence type="ECO:0000313" key="3">
    <source>
        <dbReference type="EMBL" id="MFD2824364.1"/>
    </source>
</evidence>
<dbReference type="Gene3D" id="3.40.50.10140">
    <property type="entry name" value="Toll/interleukin-1 receptor homology (TIR) domain"/>
    <property type="match status" value="1"/>
</dbReference>
<comment type="caution">
    <text evidence="3">The sequence shown here is derived from an EMBL/GenBank/DDBJ whole genome shotgun (WGS) entry which is preliminary data.</text>
</comment>
<evidence type="ECO:0000259" key="2">
    <source>
        <dbReference type="PROSITE" id="PS50104"/>
    </source>
</evidence>
<keyword evidence="4" id="KW-1185">Reference proteome</keyword>
<dbReference type="InterPro" id="IPR000157">
    <property type="entry name" value="TIR_dom"/>
</dbReference>
<evidence type="ECO:0000313" key="4">
    <source>
        <dbReference type="Proteomes" id="UP001597533"/>
    </source>
</evidence>
<name>A0ABW5WPK4_9FLAO</name>
<gene>
    <name evidence="3" type="ORF">ACFS5M_11850</name>
</gene>
<dbReference type="InterPro" id="IPR035897">
    <property type="entry name" value="Toll_tir_struct_dom_sf"/>
</dbReference>
<evidence type="ECO:0000256" key="1">
    <source>
        <dbReference type="SAM" id="Phobius"/>
    </source>
</evidence>
<keyword evidence="1" id="KW-1133">Transmembrane helix</keyword>
<dbReference type="SMART" id="SM00255">
    <property type="entry name" value="TIR"/>
    <property type="match status" value="1"/>
</dbReference>
<keyword evidence="1" id="KW-0472">Membrane</keyword>
<keyword evidence="3" id="KW-0675">Receptor</keyword>
<dbReference type="Proteomes" id="UP001597533">
    <property type="component" value="Unassembled WGS sequence"/>
</dbReference>
<feature type="domain" description="TIR" evidence="2">
    <location>
        <begin position="2"/>
        <end position="128"/>
    </location>
</feature>
<reference evidence="4" key="1">
    <citation type="journal article" date="2019" name="Int. J. Syst. Evol. Microbiol.">
        <title>The Global Catalogue of Microorganisms (GCM) 10K type strain sequencing project: providing services to taxonomists for standard genome sequencing and annotation.</title>
        <authorList>
            <consortium name="The Broad Institute Genomics Platform"/>
            <consortium name="The Broad Institute Genome Sequencing Center for Infectious Disease"/>
            <person name="Wu L."/>
            <person name="Ma J."/>
        </authorList>
    </citation>
    <scope>NUCLEOTIDE SEQUENCE [LARGE SCALE GENOMIC DNA]</scope>
    <source>
        <strain evidence="4">KCTC 32141</strain>
    </source>
</reference>
<protein>
    <submittedName>
        <fullName evidence="3">Toll/interleukin-1 receptor domain-containing protein</fullName>
    </submittedName>
</protein>
<accession>A0ABW5WPK4</accession>
<organism evidence="3 4">
    <name type="scientific">Lacinutrix iliipiscaria</name>
    <dbReference type="NCBI Taxonomy" id="1230532"/>
    <lineage>
        <taxon>Bacteria</taxon>
        <taxon>Pseudomonadati</taxon>
        <taxon>Bacteroidota</taxon>
        <taxon>Flavobacteriia</taxon>
        <taxon>Flavobacteriales</taxon>
        <taxon>Flavobacteriaceae</taxon>
        <taxon>Lacinutrix</taxon>
    </lineage>
</organism>
<keyword evidence="1" id="KW-0812">Transmembrane</keyword>
<dbReference type="Pfam" id="PF13676">
    <property type="entry name" value="TIR_2"/>
    <property type="match status" value="1"/>
</dbReference>
<feature type="transmembrane region" description="Helical" evidence="1">
    <location>
        <begin position="191"/>
        <end position="211"/>
    </location>
</feature>
<sequence length="292" mass="32903">MSTESIFVSYSSKDRPFAVSFTEELKKLGANVWIDQLGIGLGENWDNAIEEALEKSDTVMLILSPTSVESPNVQDEVSIAISTDKKFVPILIKECDLPMRWKRRQYADLLNNPDKAIGDILNFLGLQATATSNLKNVLSLIGVSEAPPKPQEQTTEHITKTNTENLEDLLISEAEIDRAIIMHQKAIKKNWKLIAALAFSSISLLVVLYLIKSDFSLSYEWLVGGGWKTIVGCLMLNLLSIKPYGSNTKRSKNIELLDLLKIKRERLTRVINKLTEKEINDFNNEFDKYIAV</sequence>